<dbReference type="InterPro" id="IPR023296">
    <property type="entry name" value="Glyco_hydro_beta-prop_sf"/>
</dbReference>
<dbReference type="Gene3D" id="2.115.10.20">
    <property type="entry name" value="Glycosyl hydrolase domain, family 43"/>
    <property type="match status" value="1"/>
</dbReference>
<dbReference type="InterPro" id="IPR015045">
    <property type="entry name" value="MPT-1-like_LmxM"/>
</dbReference>
<dbReference type="PANTHER" id="PTHR37036">
    <property type="match status" value="1"/>
</dbReference>
<dbReference type="Pfam" id="PF08950">
    <property type="entry name" value="DUF1861"/>
    <property type="match status" value="1"/>
</dbReference>
<comment type="caution">
    <text evidence="1">The sequence shown here is derived from an EMBL/GenBank/DDBJ whole genome shotgun (WGS) entry which is preliminary data.</text>
</comment>
<dbReference type="GeneID" id="92517033"/>
<dbReference type="EMBL" id="JAFEUZ010000010">
    <property type="protein sequence ID" value="KAG5485053.1"/>
    <property type="molecule type" value="Genomic_DNA"/>
</dbReference>
<name>A0A836HYX6_9TRYP</name>
<organism evidence="1 2">
    <name type="scientific">Leishmania martiniquensis</name>
    <dbReference type="NCBI Taxonomy" id="1580590"/>
    <lineage>
        <taxon>Eukaryota</taxon>
        <taxon>Discoba</taxon>
        <taxon>Euglenozoa</taxon>
        <taxon>Kinetoplastea</taxon>
        <taxon>Metakinetoplastina</taxon>
        <taxon>Trypanosomatida</taxon>
        <taxon>Trypanosomatidae</taxon>
        <taxon>Leishmaniinae</taxon>
        <taxon>Leishmania</taxon>
    </lineage>
</organism>
<dbReference type="SUPFAM" id="SSF75005">
    <property type="entry name" value="Arabinanase/levansucrase/invertase"/>
    <property type="match status" value="1"/>
</dbReference>
<dbReference type="AlphaFoldDB" id="A0A836HYX6"/>
<dbReference type="OrthoDB" id="255875at2759"/>
<sequence length="315" mass="35161">MQMPLKRMRAAFEANKKIYESSLLTFKGVEGYDVFNCSVPFMYEGKYHLFGRVEVREKWMDSRVRLFVETGKDEYTLVPNQLAYQLEDPFVAKVQDRMLFGGTHHIKSAGEVTGDYCDFYSGMPHALTYYTTGPDLMEGIRFVQLINGTIGIFSCHKTESSCMIGFTTVDSLDEIKREVIADAQPINQEPFLDAWGSVNQAYLLSSGSVGCICHHGYLDKDSNGEPLSVSCITSFVYDPKTNNTHDFRLLGTKGCFPDCPPKAPRTADCAFASGIIMRDDGKCDLYSGLGDTHEGRITIDDPFQGHGTIVNTLSF</sequence>
<reference evidence="2" key="1">
    <citation type="journal article" date="2021" name="Microbiol. Resour. Announc.">
        <title>LGAAP: Leishmaniinae Genome Assembly and Annotation Pipeline.</title>
        <authorList>
            <person name="Almutairi H."/>
            <person name="Urbaniak M.D."/>
            <person name="Bates M.D."/>
            <person name="Jariyapan N."/>
            <person name="Kwakye-Nuako G."/>
            <person name="Thomaz-Soccol V."/>
            <person name="Al-Salem W.S."/>
            <person name="Dillon R.J."/>
            <person name="Bates P.A."/>
            <person name="Gatherer D."/>
        </authorList>
    </citation>
    <scope>NUCLEOTIDE SEQUENCE [LARGE SCALE GENOMIC DNA]</scope>
</reference>
<keyword evidence="2" id="KW-1185">Reference proteome</keyword>
<dbReference type="KEGG" id="lmat:92517033"/>
<accession>A0A836HYX6</accession>
<dbReference type="RefSeq" id="XP_067180725.1">
    <property type="nucleotide sequence ID" value="XM_067324521.1"/>
</dbReference>
<reference evidence="2" key="2">
    <citation type="journal article" date="2021" name="Sci. Data">
        <title>Chromosome-scale genome sequencing, assembly and annotation of six genomes from subfamily Leishmaniinae.</title>
        <authorList>
            <person name="Almutairi H."/>
            <person name="Urbaniak M.D."/>
            <person name="Bates M.D."/>
            <person name="Jariyapan N."/>
            <person name="Kwakye-Nuako G."/>
            <person name="Thomaz Soccol V."/>
            <person name="Al-Salem W.S."/>
            <person name="Dillon R.J."/>
            <person name="Bates P.A."/>
            <person name="Gatherer D."/>
        </authorList>
    </citation>
    <scope>NUCLEOTIDE SEQUENCE [LARGE SCALE GENOMIC DNA]</scope>
</reference>
<proteinExistence type="predicted"/>
<evidence type="ECO:0000313" key="1">
    <source>
        <dbReference type="EMBL" id="KAG5485053.1"/>
    </source>
</evidence>
<dbReference type="PANTHER" id="PTHR37036:SF2">
    <property type="entry name" value="DUF1861 FAMILY PROTEIN"/>
    <property type="match status" value="1"/>
</dbReference>
<evidence type="ECO:0000313" key="2">
    <source>
        <dbReference type="Proteomes" id="UP000673552"/>
    </source>
</evidence>
<dbReference type="Proteomes" id="UP000673552">
    <property type="component" value="Unassembled WGS sequence"/>
</dbReference>
<protein>
    <submittedName>
        <fullName evidence="1">Uncharacterized protein</fullName>
    </submittedName>
</protein>
<gene>
    <name evidence="1" type="ORF">LSCM1_07134</name>
</gene>